<dbReference type="SUPFAM" id="SSF51306">
    <property type="entry name" value="LexA/Signal peptidase"/>
    <property type="match status" value="1"/>
</dbReference>
<dbReference type="InterPro" id="IPR036286">
    <property type="entry name" value="LexA/Signal_pep-like_sf"/>
</dbReference>
<evidence type="ECO:0000259" key="7">
    <source>
        <dbReference type="Pfam" id="PF10502"/>
    </source>
</evidence>
<dbReference type="AlphaFoldDB" id="A0A1L8SUJ0"/>
<dbReference type="STRING" id="319970.RV00_GL002392"/>
<gene>
    <name evidence="8" type="ORF">RV00_GL002392</name>
</gene>
<dbReference type="GO" id="GO:0006465">
    <property type="term" value="P:signal peptide processing"/>
    <property type="evidence" value="ECO:0007669"/>
    <property type="project" value="InterPro"/>
</dbReference>
<comment type="caution">
    <text evidence="8">The sequence shown here is derived from an EMBL/GenBank/DDBJ whole genome shotgun (WGS) entry which is preliminary data.</text>
</comment>
<dbReference type="Proteomes" id="UP000183700">
    <property type="component" value="Unassembled WGS sequence"/>
</dbReference>
<protein>
    <recommendedName>
        <fullName evidence="4 6">Signal peptidase I</fullName>
        <ecNumber evidence="4 6">3.4.21.89</ecNumber>
    </recommendedName>
</protein>
<dbReference type="InterPro" id="IPR019533">
    <property type="entry name" value="Peptidase_S26"/>
</dbReference>
<dbReference type="PANTHER" id="PTHR43390:SF1">
    <property type="entry name" value="CHLOROPLAST PROCESSING PEPTIDASE"/>
    <property type="match status" value="1"/>
</dbReference>
<evidence type="ECO:0000256" key="5">
    <source>
        <dbReference type="ARBA" id="ARBA00022801"/>
    </source>
</evidence>
<comment type="similarity">
    <text evidence="3 6">Belongs to the peptidase S26 family.</text>
</comment>
<keyword evidence="6" id="KW-0645">Protease</keyword>
<dbReference type="EC" id="3.4.21.89" evidence="4 6"/>
<evidence type="ECO:0000256" key="3">
    <source>
        <dbReference type="ARBA" id="ARBA00009370"/>
    </source>
</evidence>
<evidence type="ECO:0000313" key="8">
    <source>
        <dbReference type="EMBL" id="OJG35638.1"/>
    </source>
</evidence>
<dbReference type="InterPro" id="IPR019758">
    <property type="entry name" value="Pept_S26A_signal_pept_1_CS"/>
</dbReference>
<dbReference type="NCBIfam" id="TIGR02227">
    <property type="entry name" value="sigpep_I_bact"/>
    <property type="match status" value="1"/>
</dbReference>
<dbReference type="PANTHER" id="PTHR43390">
    <property type="entry name" value="SIGNAL PEPTIDASE I"/>
    <property type="match status" value="1"/>
</dbReference>
<evidence type="ECO:0000313" key="9">
    <source>
        <dbReference type="Proteomes" id="UP000183700"/>
    </source>
</evidence>
<dbReference type="GO" id="GO:0004252">
    <property type="term" value="F:serine-type endopeptidase activity"/>
    <property type="evidence" value="ECO:0007669"/>
    <property type="project" value="InterPro"/>
</dbReference>
<feature type="domain" description="Peptidase S26" evidence="7">
    <location>
        <begin position="7"/>
        <end position="60"/>
    </location>
</feature>
<dbReference type="Gene3D" id="2.10.109.10">
    <property type="entry name" value="Umud Fragment, subunit A"/>
    <property type="match status" value="1"/>
</dbReference>
<dbReference type="GO" id="GO:0005886">
    <property type="term" value="C:plasma membrane"/>
    <property type="evidence" value="ECO:0007669"/>
    <property type="project" value="UniProtKB-SubCell"/>
</dbReference>
<name>A0A1L8SUJ0_9ENTE</name>
<accession>A0A1L8SUJ0</accession>
<keyword evidence="9" id="KW-1185">Reference proteome</keyword>
<evidence type="ECO:0000256" key="6">
    <source>
        <dbReference type="RuleBase" id="RU362042"/>
    </source>
</evidence>
<dbReference type="GO" id="GO:0009003">
    <property type="term" value="F:signal peptidase activity"/>
    <property type="evidence" value="ECO:0007669"/>
    <property type="project" value="UniProtKB-EC"/>
</dbReference>
<dbReference type="InterPro" id="IPR000223">
    <property type="entry name" value="Pept_S26A_signal_pept_1"/>
</dbReference>
<sequence length="69" mass="7891">MTDDQLLTEDFDLTSLFGYERVPAGKLFVLGDNRRNSKDGRTIGMIDQKKVLTKVKFVFWPPNQIGTVE</sequence>
<dbReference type="EMBL" id="JXKM01000005">
    <property type="protein sequence ID" value="OJG35638.1"/>
    <property type="molecule type" value="Genomic_DNA"/>
</dbReference>
<comment type="subcellular location">
    <subcellularLocation>
        <location evidence="2">Cell membrane</location>
        <topology evidence="2">Single-pass type II membrane protein</topology>
    </subcellularLocation>
    <subcellularLocation>
        <location evidence="6">Membrane</location>
        <topology evidence="6">Single-pass type II membrane protein</topology>
    </subcellularLocation>
</comment>
<proteinExistence type="inferred from homology"/>
<evidence type="ECO:0000256" key="4">
    <source>
        <dbReference type="ARBA" id="ARBA00013208"/>
    </source>
</evidence>
<comment type="catalytic activity">
    <reaction evidence="1 6">
        <text>Cleavage of hydrophobic, N-terminal signal or leader sequences from secreted and periplasmic proteins.</text>
        <dbReference type="EC" id="3.4.21.89"/>
    </reaction>
</comment>
<evidence type="ECO:0000256" key="2">
    <source>
        <dbReference type="ARBA" id="ARBA00004401"/>
    </source>
</evidence>
<dbReference type="Pfam" id="PF10502">
    <property type="entry name" value="Peptidase_S26"/>
    <property type="match status" value="1"/>
</dbReference>
<keyword evidence="5 6" id="KW-0378">Hydrolase</keyword>
<reference evidence="8 9" key="1">
    <citation type="submission" date="2014-12" db="EMBL/GenBank/DDBJ databases">
        <title>Draft genome sequences of 29 type strains of Enterococci.</title>
        <authorList>
            <person name="Zhong Z."/>
            <person name="Sun Z."/>
            <person name="Liu W."/>
            <person name="Zhang W."/>
            <person name="Zhang H."/>
        </authorList>
    </citation>
    <scope>NUCLEOTIDE SEQUENCE [LARGE SCALE GENOMIC DNA]</scope>
    <source>
        <strain evidence="8 9">DSM 22802</strain>
    </source>
</reference>
<dbReference type="PROSITE" id="PS00761">
    <property type="entry name" value="SPASE_I_3"/>
    <property type="match status" value="1"/>
</dbReference>
<organism evidence="8 9">
    <name type="scientific">Enterococcus devriesei</name>
    <dbReference type="NCBI Taxonomy" id="319970"/>
    <lineage>
        <taxon>Bacteria</taxon>
        <taxon>Bacillati</taxon>
        <taxon>Bacillota</taxon>
        <taxon>Bacilli</taxon>
        <taxon>Lactobacillales</taxon>
        <taxon>Enterococcaceae</taxon>
        <taxon>Enterococcus</taxon>
    </lineage>
</organism>
<evidence type="ECO:0000256" key="1">
    <source>
        <dbReference type="ARBA" id="ARBA00000677"/>
    </source>
</evidence>